<dbReference type="InterPro" id="IPR013783">
    <property type="entry name" value="Ig-like_fold"/>
</dbReference>
<dbReference type="EMBL" id="QKKF02019530">
    <property type="protein sequence ID" value="RZF39880.1"/>
    <property type="molecule type" value="Genomic_DNA"/>
</dbReference>
<dbReference type="InParanoid" id="A0A482X3B0"/>
<gene>
    <name evidence="2" type="ORF">LSTR_LSTR016887</name>
</gene>
<feature type="signal peptide" evidence="1">
    <location>
        <begin position="1"/>
        <end position="17"/>
    </location>
</feature>
<feature type="chain" id="PRO_5019786309" description="Ig-like domain-containing protein" evidence="1">
    <location>
        <begin position="18"/>
        <end position="86"/>
    </location>
</feature>
<evidence type="ECO:0000256" key="1">
    <source>
        <dbReference type="SAM" id="SignalP"/>
    </source>
</evidence>
<comment type="caution">
    <text evidence="2">The sequence shown here is derived from an EMBL/GenBank/DDBJ whole genome shotgun (WGS) entry which is preliminary data.</text>
</comment>
<dbReference type="SUPFAM" id="SSF48726">
    <property type="entry name" value="Immunoglobulin"/>
    <property type="match status" value="1"/>
</dbReference>
<dbReference type="OrthoDB" id="8915289at2759"/>
<proteinExistence type="predicted"/>
<dbReference type="PANTHER" id="PTHR21261">
    <property type="entry name" value="BEAT PROTEIN"/>
    <property type="match status" value="1"/>
</dbReference>
<dbReference type="AlphaFoldDB" id="A0A482X3B0"/>
<sequence>MIFCWIILLAAIRGSWTFHVELRAPRYVSLGSSAILKCDYSVSHEMVHKVEWLRHGKKIFQYVKGRRPPFRNYTIPGAHMDVSCVH</sequence>
<evidence type="ECO:0000313" key="2">
    <source>
        <dbReference type="EMBL" id="RZF39880.1"/>
    </source>
</evidence>
<dbReference type="Proteomes" id="UP000291343">
    <property type="component" value="Unassembled WGS sequence"/>
</dbReference>
<dbReference type="InterPro" id="IPR036179">
    <property type="entry name" value="Ig-like_dom_sf"/>
</dbReference>
<dbReference type="PANTHER" id="PTHR21261:SF3">
    <property type="entry name" value="BEATEN PATH VII"/>
    <property type="match status" value="1"/>
</dbReference>
<evidence type="ECO:0000313" key="3">
    <source>
        <dbReference type="Proteomes" id="UP000291343"/>
    </source>
</evidence>
<organism evidence="2 3">
    <name type="scientific">Laodelphax striatellus</name>
    <name type="common">Small brown planthopper</name>
    <name type="synonym">Delphax striatella</name>
    <dbReference type="NCBI Taxonomy" id="195883"/>
    <lineage>
        <taxon>Eukaryota</taxon>
        <taxon>Metazoa</taxon>
        <taxon>Ecdysozoa</taxon>
        <taxon>Arthropoda</taxon>
        <taxon>Hexapoda</taxon>
        <taxon>Insecta</taxon>
        <taxon>Pterygota</taxon>
        <taxon>Neoptera</taxon>
        <taxon>Paraneoptera</taxon>
        <taxon>Hemiptera</taxon>
        <taxon>Auchenorrhyncha</taxon>
        <taxon>Fulgoroidea</taxon>
        <taxon>Delphacidae</taxon>
        <taxon>Criomorphinae</taxon>
        <taxon>Laodelphax</taxon>
    </lineage>
</organism>
<accession>A0A482X3B0</accession>
<reference evidence="2 3" key="1">
    <citation type="journal article" date="2017" name="Gigascience">
        <title>Genome sequence of the small brown planthopper, Laodelphax striatellus.</title>
        <authorList>
            <person name="Zhu J."/>
            <person name="Jiang F."/>
            <person name="Wang X."/>
            <person name="Yang P."/>
            <person name="Bao Y."/>
            <person name="Zhao W."/>
            <person name="Wang W."/>
            <person name="Lu H."/>
            <person name="Wang Q."/>
            <person name="Cui N."/>
            <person name="Li J."/>
            <person name="Chen X."/>
            <person name="Luo L."/>
            <person name="Yu J."/>
            <person name="Kang L."/>
            <person name="Cui F."/>
        </authorList>
    </citation>
    <scope>NUCLEOTIDE SEQUENCE [LARGE SCALE GENOMIC DNA]</scope>
    <source>
        <strain evidence="2">Lst14</strain>
    </source>
</reference>
<evidence type="ECO:0008006" key="4">
    <source>
        <dbReference type="Google" id="ProtNLM"/>
    </source>
</evidence>
<protein>
    <recommendedName>
        <fullName evidence="4">Ig-like domain-containing protein</fullName>
    </recommendedName>
</protein>
<keyword evidence="3" id="KW-1185">Reference proteome</keyword>
<keyword evidence="1" id="KW-0732">Signal</keyword>
<name>A0A482X3B0_LAOST</name>
<dbReference type="Gene3D" id="2.60.40.10">
    <property type="entry name" value="Immunoglobulins"/>
    <property type="match status" value="1"/>
</dbReference>